<evidence type="ECO:0000256" key="1">
    <source>
        <dbReference type="ARBA" id="ARBA00004167"/>
    </source>
</evidence>
<protein>
    <recommendedName>
        <fullName evidence="6">LicD/FKTN/FKRP nucleotidyltransferase domain-containing protein</fullName>
    </recommendedName>
</protein>
<proteinExistence type="predicted"/>
<accession>A0A0G4MQY3</accession>
<sequence length="254" mass="29335">MRLGRLPITLSAWLALGSVPVAVAADESLHRRQAKPGNAHYDGRFTTKRIKVEKTRREALRVLIQTYLATFESIGIETWLMHGSLLGWWWNKRVMPWDDDADVMVSEPSMFLLAAYYNMTTYYYEYPAIPEGRSFLLDINPHYLVRDKGKGLNSIDARWIDMDHGLFIDITTARYNVTYGEGEGVLVGKDGHLFRDTYLLPLLETTFEGVKAKIPYKYKDFLISEYGKESLSDKEINNHHFDDDKMEWVPTGEL</sequence>
<feature type="chain" id="PRO_5002567315" description="LicD/FKTN/FKRP nucleotidyltransferase domain-containing protein" evidence="5">
    <location>
        <begin position="25"/>
        <end position="254"/>
    </location>
</feature>
<dbReference type="GO" id="GO:0016020">
    <property type="term" value="C:membrane"/>
    <property type="evidence" value="ECO:0007669"/>
    <property type="project" value="UniProtKB-SubCell"/>
</dbReference>
<feature type="domain" description="LicD/FKTN/FKRP nucleotidyltransferase" evidence="6">
    <location>
        <begin position="74"/>
        <end position="173"/>
    </location>
</feature>
<dbReference type="InterPro" id="IPR009644">
    <property type="entry name" value="FKTN/MNN4/W02B3.4-1"/>
</dbReference>
<keyword evidence="8" id="KW-1185">Reference proteome</keyword>
<evidence type="ECO:0000259" key="6">
    <source>
        <dbReference type="Pfam" id="PF04991"/>
    </source>
</evidence>
<dbReference type="AlphaFoldDB" id="A0A0G4MQY3"/>
<keyword evidence="2" id="KW-0812">Transmembrane</keyword>
<dbReference type="Proteomes" id="UP000044602">
    <property type="component" value="Unassembled WGS sequence"/>
</dbReference>
<dbReference type="GO" id="GO:0009100">
    <property type="term" value="P:glycoprotein metabolic process"/>
    <property type="evidence" value="ECO:0007669"/>
    <property type="project" value="UniProtKB-ARBA"/>
</dbReference>
<keyword evidence="5" id="KW-0732">Signal</keyword>
<name>A0A0G4MQY3_VERLO</name>
<evidence type="ECO:0000256" key="4">
    <source>
        <dbReference type="ARBA" id="ARBA00023136"/>
    </source>
</evidence>
<feature type="signal peptide" evidence="5">
    <location>
        <begin position="1"/>
        <end position="24"/>
    </location>
</feature>
<evidence type="ECO:0000313" key="7">
    <source>
        <dbReference type="EMBL" id="CRK36572.1"/>
    </source>
</evidence>
<dbReference type="PANTHER" id="PTHR15407:SF32">
    <property type="entry name" value="PROTEIN (MNN4), PUTATIVE (AFU_ORTHOLOGUE AFUA_1G03790)-RELATED"/>
    <property type="match status" value="1"/>
</dbReference>
<dbReference type="InterPro" id="IPR007074">
    <property type="entry name" value="LicD/FKTN/FKRP_NTP_transf"/>
</dbReference>
<evidence type="ECO:0000256" key="3">
    <source>
        <dbReference type="ARBA" id="ARBA00022989"/>
    </source>
</evidence>
<keyword evidence="4" id="KW-0472">Membrane</keyword>
<evidence type="ECO:0000256" key="2">
    <source>
        <dbReference type="ARBA" id="ARBA00022692"/>
    </source>
</evidence>
<dbReference type="PANTHER" id="PTHR15407">
    <property type="entry name" value="FUKUTIN-RELATED"/>
    <property type="match status" value="1"/>
</dbReference>
<keyword evidence="3" id="KW-1133">Transmembrane helix</keyword>
<dbReference type="Pfam" id="PF04991">
    <property type="entry name" value="LicD"/>
    <property type="match status" value="2"/>
</dbReference>
<evidence type="ECO:0000313" key="8">
    <source>
        <dbReference type="Proteomes" id="UP000044602"/>
    </source>
</evidence>
<dbReference type="EMBL" id="CVQH01024194">
    <property type="protein sequence ID" value="CRK36572.1"/>
    <property type="molecule type" value="Genomic_DNA"/>
</dbReference>
<organism evidence="7 8">
    <name type="scientific">Verticillium longisporum</name>
    <name type="common">Verticillium dahliae var. longisporum</name>
    <dbReference type="NCBI Taxonomy" id="100787"/>
    <lineage>
        <taxon>Eukaryota</taxon>
        <taxon>Fungi</taxon>
        <taxon>Dikarya</taxon>
        <taxon>Ascomycota</taxon>
        <taxon>Pezizomycotina</taxon>
        <taxon>Sordariomycetes</taxon>
        <taxon>Hypocreomycetidae</taxon>
        <taxon>Glomerellales</taxon>
        <taxon>Plectosphaerellaceae</taxon>
        <taxon>Verticillium</taxon>
    </lineage>
</organism>
<gene>
    <name evidence="7" type="ORF">BN1708_007085</name>
</gene>
<dbReference type="STRING" id="100787.A0A0G4MQY3"/>
<feature type="domain" description="LicD/FKTN/FKRP nucleotidyltransferase" evidence="6">
    <location>
        <begin position="189"/>
        <end position="227"/>
    </location>
</feature>
<comment type="subcellular location">
    <subcellularLocation>
        <location evidence="1">Membrane</location>
        <topology evidence="1">Single-pass membrane protein</topology>
    </subcellularLocation>
</comment>
<evidence type="ECO:0000256" key="5">
    <source>
        <dbReference type="SAM" id="SignalP"/>
    </source>
</evidence>
<reference evidence="7 8" key="1">
    <citation type="submission" date="2015-05" db="EMBL/GenBank/DDBJ databases">
        <authorList>
            <person name="Wang D.B."/>
            <person name="Wang M."/>
        </authorList>
    </citation>
    <scope>NUCLEOTIDE SEQUENCE [LARGE SCALE GENOMIC DNA]</scope>
    <source>
        <strain evidence="7">VL1</strain>
    </source>
</reference>